<name>A0ABN1G349_9PROT</name>
<gene>
    <name evidence="2" type="ORF">GCM10009416_46100</name>
</gene>
<evidence type="ECO:0008006" key="4">
    <source>
        <dbReference type="Google" id="ProtNLM"/>
    </source>
</evidence>
<dbReference type="PANTHER" id="PTHR45588:SF1">
    <property type="entry name" value="WW DOMAIN-CONTAINING PROTEIN"/>
    <property type="match status" value="1"/>
</dbReference>
<accession>A0ABN1G349</accession>
<dbReference type="PANTHER" id="PTHR45588">
    <property type="entry name" value="TPR DOMAIN-CONTAINING PROTEIN"/>
    <property type="match status" value="1"/>
</dbReference>
<reference evidence="2 3" key="1">
    <citation type="journal article" date="2019" name="Int. J. Syst. Evol. Microbiol.">
        <title>The Global Catalogue of Microorganisms (GCM) 10K type strain sequencing project: providing services to taxonomists for standard genome sequencing and annotation.</title>
        <authorList>
            <consortium name="The Broad Institute Genomics Platform"/>
            <consortium name="The Broad Institute Genome Sequencing Center for Infectious Disease"/>
            <person name="Wu L."/>
            <person name="Ma J."/>
        </authorList>
    </citation>
    <scope>NUCLEOTIDE SEQUENCE [LARGE SCALE GENOMIC DNA]</scope>
    <source>
        <strain evidence="2 3">JCM 9933</strain>
    </source>
</reference>
<evidence type="ECO:0000313" key="2">
    <source>
        <dbReference type="EMBL" id="GAA0603185.1"/>
    </source>
</evidence>
<keyword evidence="3" id="KW-1185">Reference proteome</keyword>
<dbReference type="RefSeq" id="WP_343897781.1">
    <property type="nucleotide sequence ID" value="NZ_BAAAFZ010000088.1"/>
</dbReference>
<protein>
    <recommendedName>
        <fullName evidence="4">Tetratricopeptide repeat protein</fullName>
    </recommendedName>
</protein>
<organism evidence="2 3">
    <name type="scientific">Craurococcus roseus</name>
    <dbReference type="NCBI Taxonomy" id="77585"/>
    <lineage>
        <taxon>Bacteria</taxon>
        <taxon>Pseudomonadati</taxon>
        <taxon>Pseudomonadota</taxon>
        <taxon>Alphaproteobacteria</taxon>
        <taxon>Acetobacterales</taxon>
        <taxon>Acetobacteraceae</taxon>
        <taxon>Craurococcus</taxon>
    </lineage>
</organism>
<dbReference type="SUPFAM" id="SSF48452">
    <property type="entry name" value="TPR-like"/>
    <property type="match status" value="1"/>
</dbReference>
<evidence type="ECO:0000256" key="1">
    <source>
        <dbReference type="SAM" id="SignalP"/>
    </source>
</evidence>
<comment type="caution">
    <text evidence="2">The sequence shown here is derived from an EMBL/GenBank/DDBJ whole genome shotgun (WGS) entry which is preliminary data.</text>
</comment>
<feature type="signal peptide" evidence="1">
    <location>
        <begin position="1"/>
        <end position="32"/>
    </location>
</feature>
<dbReference type="Gene3D" id="1.25.40.10">
    <property type="entry name" value="Tetratricopeptide repeat domain"/>
    <property type="match status" value="1"/>
</dbReference>
<feature type="chain" id="PRO_5046101720" description="Tetratricopeptide repeat protein" evidence="1">
    <location>
        <begin position="33"/>
        <end position="525"/>
    </location>
</feature>
<evidence type="ECO:0000313" key="3">
    <source>
        <dbReference type="Proteomes" id="UP001501588"/>
    </source>
</evidence>
<proteinExistence type="predicted"/>
<keyword evidence="1" id="KW-0732">Signal</keyword>
<sequence length="525" mass="57673">MSVHQTIRKALRPALLASACALLPLAPAPAAAQPHQQHGDAGNFGRVHFPTSCSPQAQERFHHALAMLHSFHFPATGQAFAALAEAEPDCAMAWWGVAVSQRLNPLVPPFPPAALQRGWQAIERARAAPPRTERERDWIEALAAFFQDHERVDQRTRTLAYEAAMERLAAKYPDDDEAQIFYALAINEAVDLSDKTYARQRKAGEILERADARVPNHPGVVHYLVHTYDFAPLAERGLPAARRYAAIAPASGHALHMPSHVFSTLGLWKEAIAADRAAIASYTAYFGRLDPRVAGKPELIARNYHSVDFLTNAHMQMAQDKAAAELLAPYRAVSEPPPLIYPFHTGFNAAFVRHALDRGAWAEAAALPVPKTPYPMAEAIPWFGKALGAARSGDPAAAKPSVERLRELRGRLAESREPYWAEQAQIQETAATAWISLAEGRRDEALRLMRAAADLEDRTEKHIAMENRLSPMRELLGERLLETGDPAAALREFEASLKAAPNRYRSFAGAAKAAERSGDRGAARL</sequence>
<dbReference type="Proteomes" id="UP001501588">
    <property type="component" value="Unassembled WGS sequence"/>
</dbReference>
<dbReference type="EMBL" id="BAAAFZ010000088">
    <property type="protein sequence ID" value="GAA0603185.1"/>
    <property type="molecule type" value="Genomic_DNA"/>
</dbReference>
<dbReference type="InterPro" id="IPR011990">
    <property type="entry name" value="TPR-like_helical_dom_sf"/>
</dbReference>